<reference evidence="3 4" key="2">
    <citation type="submission" date="2018-11" db="EMBL/GenBank/DDBJ databases">
        <authorList>
            <consortium name="Pathogen Informatics"/>
        </authorList>
    </citation>
    <scope>NUCLEOTIDE SEQUENCE [LARGE SCALE GENOMIC DNA]</scope>
</reference>
<evidence type="ECO:0000313" key="5">
    <source>
        <dbReference type="WBParaSite" id="TASK_0000068101-mRNA-1"/>
    </source>
</evidence>
<keyword evidence="2" id="KW-0732">Signal</keyword>
<proteinExistence type="predicted"/>
<accession>A0A0R3VTU2</accession>
<organism evidence="5">
    <name type="scientific">Taenia asiatica</name>
    <name type="common">Asian tapeworm</name>
    <dbReference type="NCBI Taxonomy" id="60517"/>
    <lineage>
        <taxon>Eukaryota</taxon>
        <taxon>Metazoa</taxon>
        <taxon>Spiralia</taxon>
        <taxon>Lophotrochozoa</taxon>
        <taxon>Platyhelminthes</taxon>
        <taxon>Cestoda</taxon>
        <taxon>Eucestoda</taxon>
        <taxon>Cyclophyllidea</taxon>
        <taxon>Taeniidae</taxon>
        <taxon>Taenia</taxon>
    </lineage>
</organism>
<evidence type="ECO:0000256" key="1">
    <source>
        <dbReference type="SAM" id="MobiDB-lite"/>
    </source>
</evidence>
<sequence>MSLCLFICCNLAGFLPQIHFGAEPYLGQRRGRGRESQIENDDADDDDDNDDNENSDCYYTADDSHEGGFACPKSIACQALLFLPFPSPKSDSDSSQRGGFAHEDHLSLAFYSSSVIWS</sequence>
<protein>
    <submittedName>
        <fullName evidence="5">Secreted protein</fullName>
    </submittedName>
</protein>
<dbReference type="EMBL" id="UYRS01000098">
    <property type="protein sequence ID" value="VDK21512.1"/>
    <property type="molecule type" value="Genomic_DNA"/>
</dbReference>
<reference evidence="5" key="1">
    <citation type="submission" date="2017-02" db="UniProtKB">
        <authorList>
            <consortium name="WormBaseParasite"/>
        </authorList>
    </citation>
    <scope>IDENTIFICATION</scope>
</reference>
<gene>
    <name evidence="3" type="ORF">TASK_LOCUS682</name>
</gene>
<feature type="compositionally biased region" description="Acidic residues" evidence="1">
    <location>
        <begin position="38"/>
        <end position="54"/>
    </location>
</feature>
<evidence type="ECO:0000313" key="3">
    <source>
        <dbReference type="EMBL" id="VDK21512.1"/>
    </source>
</evidence>
<dbReference type="AlphaFoldDB" id="A0A0R3VTU2"/>
<keyword evidence="4" id="KW-1185">Reference proteome</keyword>
<feature type="region of interest" description="Disordered" evidence="1">
    <location>
        <begin position="29"/>
        <end position="57"/>
    </location>
</feature>
<feature type="signal peptide" evidence="2">
    <location>
        <begin position="1"/>
        <end position="21"/>
    </location>
</feature>
<name>A0A0R3VTU2_TAEAS</name>
<evidence type="ECO:0000313" key="4">
    <source>
        <dbReference type="Proteomes" id="UP000282613"/>
    </source>
</evidence>
<dbReference type="WBParaSite" id="TASK_0000068101-mRNA-1">
    <property type="protein sequence ID" value="TASK_0000068101-mRNA-1"/>
    <property type="gene ID" value="TASK_0000068101"/>
</dbReference>
<evidence type="ECO:0000256" key="2">
    <source>
        <dbReference type="SAM" id="SignalP"/>
    </source>
</evidence>
<feature type="chain" id="PRO_5043132389" evidence="2">
    <location>
        <begin position="22"/>
        <end position="118"/>
    </location>
</feature>
<dbReference type="Proteomes" id="UP000282613">
    <property type="component" value="Unassembled WGS sequence"/>
</dbReference>